<evidence type="ECO:0000256" key="1">
    <source>
        <dbReference type="SAM" id="MobiDB-lite"/>
    </source>
</evidence>
<dbReference type="EMBL" id="CP119960">
    <property type="protein sequence ID" value="WFD39088.1"/>
    <property type="molecule type" value="Genomic_DNA"/>
</dbReference>
<feature type="compositionally biased region" description="Polar residues" evidence="1">
    <location>
        <begin position="66"/>
        <end position="79"/>
    </location>
</feature>
<organism evidence="2 3">
    <name type="scientific">Malassezia japonica</name>
    <dbReference type="NCBI Taxonomy" id="223818"/>
    <lineage>
        <taxon>Eukaryota</taxon>
        <taxon>Fungi</taxon>
        <taxon>Dikarya</taxon>
        <taxon>Basidiomycota</taxon>
        <taxon>Ustilaginomycotina</taxon>
        <taxon>Malasseziomycetes</taxon>
        <taxon>Malasseziales</taxon>
        <taxon>Malasseziaceae</taxon>
        <taxon>Malassezia</taxon>
    </lineage>
</organism>
<dbReference type="RefSeq" id="XP_060121985.1">
    <property type="nucleotide sequence ID" value="XM_060266002.1"/>
</dbReference>
<evidence type="ECO:0000313" key="3">
    <source>
        <dbReference type="Proteomes" id="UP001217754"/>
    </source>
</evidence>
<sequence length="231" mass="25623">MARESLENMTGPYSIKFPTLSAEDAQRSTSHVQLRNKNARDARNSVAMASIDNEMAFQEERVRWRMSQTSATNRNSTGRPLSKEIGRQSPRARRSSAQVSPRAHLAGTHSTRQAVMTTHTQRLARSKSIHASPMRNSFLFSAMEAASPIPPRSRSPENASLAPMPTPSMCMVPEPDPEPVPTGGRDPFVDAILFDEPYAHRRRRVQRNADESSIAFHLPTGARDVVGHRGV</sequence>
<proteinExistence type="predicted"/>
<feature type="region of interest" description="Disordered" evidence="1">
    <location>
        <begin position="64"/>
        <end position="127"/>
    </location>
</feature>
<feature type="compositionally biased region" description="Polar residues" evidence="1">
    <location>
        <begin position="108"/>
        <end position="121"/>
    </location>
</feature>
<feature type="region of interest" description="Disordered" evidence="1">
    <location>
        <begin position="1"/>
        <end position="40"/>
    </location>
</feature>
<accession>A0AAF0JA35</accession>
<gene>
    <name evidence="2" type="ORF">MJAP1_002059</name>
</gene>
<feature type="region of interest" description="Disordered" evidence="1">
    <location>
        <begin position="147"/>
        <end position="166"/>
    </location>
</feature>
<feature type="compositionally biased region" description="Polar residues" evidence="1">
    <location>
        <begin position="27"/>
        <end position="36"/>
    </location>
</feature>
<reference evidence="2" key="1">
    <citation type="submission" date="2023-03" db="EMBL/GenBank/DDBJ databases">
        <title>Mating type loci evolution in Malassezia.</title>
        <authorList>
            <person name="Coelho M.A."/>
        </authorList>
    </citation>
    <scope>NUCLEOTIDE SEQUENCE</scope>
    <source>
        <strain evidence="2">CBS 9431</strain>
    </source>
</reference>
<protein>
    <submittedName>
        <fullName evidence="2">Uncharacterized protein</fullName>
    </submittedName>
</protein>
<keyword evidence="3" id="KW-1185">Reference proteome</keyword>
<name>A0AAF0JA35_9BASI</name>
<dbReference type="AlphaFoldDB" id="A0AAF0JA35"/>
<dbReference type="GeneID" id="85225708"/>
<evidence type="ECO:0000313" key="2">
    <source>
        <dbReference type="EMBL" id="WFD39088.1"/>
    </source>
</evidence>
<dbReference type="Proteomes" id="UP001217754">
    <property type="component" value="Chromosome 3"/>
</dbReference>